<dbReference type="Proteomes" id="UP000444721">
    <property type="component" value="Unassembled WGS sequence"/>
</dbReference>
<keyword evidence="1" id="KW-1133">Transmembrane helix</keyword>
<protein>
    <recommendedName>
        <fullName evidence="4">Transmembrane protein</fullName>
    </recommendedName>
</protein>
<comment type="caution">
    <text evidence="2">The sequence shown here is derived from an EMBL/GenBank/DDBJ whole genome shotgun (WGS) entry which is preliminary data.</text>
</comment>
<organism evidence="2 3">
    <name type="scientific">Naegleria fowleri</name>
    <name type="common">Brain eating amoeba</name>
    <dbReference type="NCBI Taxonomy" id="5763"/>
    <lineage>
        <taxon>Eukaryota</taxon>
        <taxon>Discoba</taxon>
        <taxon>Heterolobosea</taxon>
        <taxon>Tetramitia</taxon>
        <taxon>Eutetramitia</taxon>
        <taxon>Vahlkampfiidae</taxon>
        <taxon>Naegleria</taxon>
    </lineage>
</organism>
<gene>
    <name evidence="2" type="ORF">FDP41_001590</name>
</gene>
<proteinExistence type="predicted"/>
<evidence type="ECO:0008006" key="4">
    <source>
        <dbReference type="Google" id="ProtNLM"/>
    </source>
</evidence>
<dbReference type="VEuPathDB" id="AmoebaDB:FDP41_001590"/>
<evidence type="ECO:0000313" key="3">
    <source>
        <dbReference type="Proteomes" id="UP000444721"/>
    </source>
</evidence>
<dbReference type="EMBL" id="VFQX01000027">
    <property type="protein sequence ID" value="KAF0979247.1"/>
    <property type="molecule type" value="Genomic_DNA"/>
</dbReference>
<dbReference type="VEuPathDB" id="AmoebaDB:NfTy_053970"/>
<dbReference type="GeneID" id="68108808"/>
<evidence type="ECO:0000313" key="2">
    <source>
        <dbReference type="EMBL" id="KAF0979247.1"/>
    </source>
</evidence>
<dbReference type="OMA" id="DFDFTHG"/>
<keyword evidence="1" id="KW-0472">Membrane</keyword>
<feature type="transmembrane region" description="Helical" evidence="1">
    <location>
        <begin position="260"/>
        <end position="278"/>
    </location>
</feature>
<reference evidence="2 3" key="1">
    <citation type="journal article" date="2019" name="Sci. Rep.">
        <title>Nanopore sequencing improves the draft genome of the human pathogenic amoeba Naegleria fowleri.</title>
        <authorList>
            <person name="Liechti N."/>
            <person name="Schurch N."/>
            <person name="Bruggmann R."/>
            <person name="Wittwer M."/>
        </authorList>
    </citation>
    <scope>NUCLEOTIDE SEQUENCE [LARGE SCALE GENOMIC DNA]</scope>
    <source>
        <strain evidence="2 3">ATCC 30894</strain>
    </source>
</reference>
<name>A0A6A5BQ67_NAEFO</name>
<evidence type="ECO:0000256" key="1">
    <source>
        <dbReference type="SAM" id="Phobius"/>
    </source>
</evidence>
<accession>A0A6A5BQ67</accession>
<dbReference type="OrthoDB" id="10436050at2759"/>
<sequence length="281" mass="31451">MISLQPLSRTCRIIGKSALKNSSFMTTHKSEFCLSQISILPNNSNKNIKRSFSQDYRSKPLFSHSEKNLRVPMSSIGAISSSSQTAASPSSAQQKVVVILPQDDRGDFMLLRDASGHCSLPKITIPSQSSSPVDIYQEIQNVLLQQFGYGYDRVKAEAQAKKSEFDSRTVIRPLIDFDFTHGNVAVSNFVYHAQLLEKVQTVPYENMKGKVIHYMAMTEFEKEVVDPELVRDLVSRYVLSFVVSQQIQQSIDTKIATTRLMYGGFGVVVGVILSLTFFGKF</sequence>
<keyword evidence="3" id="KW-1185">Reference proteome</keyword>
<dbReference type="RefSeq" id="XP_044563960.1">
    <property type="nucleotide sequence ID" value="XM_044704691.1"/>
</dbReference>
<dbReference type="VEuPathDB" id="AmoebaDB:NF0075150"/>
<dbReference type="AlphaFoldDB" id="A0A6A5BQ67"/>
<keyword evidence="1" id="KW-0812">Transmembrane</keyword>